<protein>
    <recommendedName>
        <fullName evidence="2">thioredoxin-dependent peroxiredoxin</fullName>
        <ecNumber evidence="2">1.11.1.24</ecNumber>
    </recommendedName>
    <alternativeName>
        <fullName evidence="8">Thioredoxin peroxidase</fullName>
    </alternativeName>
</protein>
<evidence type="ECO:0000256" key="10">
    <source>
        <dbReference type="ARBA" id="ARBA00049091"/>
    </source>
</evidence>
<dbReference type="InterPro" id="IPR036249">
    <property type="entry name" value="Thioredoxin-like_sf"/>
</dbReference>
<dbReference type="InterPro" id="IPR024706">
    <property type="entry name" value="Peroxiredoxin_AhpC-typ"/>
</dbReference>
<dbReference type="CDD" id="cd03017">
    <property type="entry name" value="PRX_BCP"/>
    <property type="match status" value="1"/>
</dbReference>
<organism evidence="12">
    <name type="scientific">freshwater metagenome</name>
    <dbReference type="NCBI Taxonomy" id="449393"/>
    <lineage>
        <taxon>unclassified sequences</taxon>
        <taxon>metagenomes</taxon>
        <taxon>ecological metagenomes</taxon>
    </lineage>
</organism>
<evidence type="ECO:0000256" key="7">
    <source>
        <dbReference type="ARBA" id="ARBA00023284"/>
    </source>
</evidence>
<dbReference type="GO" id="GO:0045454">
    <property type="term" value="P:cell redox homeostasis"/>
    <property type="evidence" value="ECO:0007669"/>
    <property type="project" value="TreeGrafter"/>
</dbReference>
<keyword evidence="7" id="KW-0676">Redox-active center</keyword>
<evidence type="ECO:0000256" key="2">
    <source>
        <dbReference type="ARBA" id="ARBA00013017"/>
    </source>
</evidence>
<accession>A0A6J6GRX6</accession>
<gene>
    <name evidence="12" type="ORF">UFOPK1826_00805</name>
</gene>
<keyword evidence="6" id="KW-1015">Disulfide bond</keyword>
<dbReference type="EC" id="1.11.1.24" evidence="2"/>
<proteinExistence type="inferred from homology"/>
<comment type="catalytic activity">
    <reaction evidence="10">
        <text>a hydroperoxide + [thioredoxin]-dithiol = an alcohol + [thioredoxin]-disulfide + H2O</text>
        <dbReference type="Rhea" id="RHEA:62620"/>
        <dbReference type="Rhea" id="RHEA-COMP:10698"/>
        <dbReference type="Rhea" id="RHEA-COMP:10700"/>
        <dbReference type="ChEBI" id="CHEBI:15377"/>
        <dbReference type="ChEBI" id="CHEBI:29950"/>
        <dbReference type="ChEBI" id="CHEBI:30879"/>
        <dbReference type="ChEBI" id="CHEBI:35924"/>
        <dbReference type="ChEBI" id="CHEBI:50058"/>
        <dbReference type="EC" id="1.11.1.24"/>
    </reaction>
</comment>
<dbReference type="InterPro" id="IPR000866">
    <property type="entry name" value="AhpC/TSA"/>
</dbReference>
<keyword evidence="5" id="KW-0560">Oxidoreductase</keyword>
<dbReference type="EMBL" id="CAEZUN010000090">
    <property type="protein sequence ID" value="CAB4603040.1"/>
    <property type="molecule type" value="Genomic_DNA"/>
</dbReference>
<comment type="similarity">
    <text evidence="9">Belongs to the peroxiredoxin family. BCP/PrxQ subfamily.</text>
</comment>
<dbReference type="InterPro" id="IPR013766">
    <property type="entry name" value="Thioredoxin_domain"/>
</dbReference>
<feature type="domain" description="Thioredoxin" evidence="11">
    <location>
        <begin position="8"/>
        <end position="156"/>
    </location>
</feature>
<reference evidence="12" key="1">
    <citation type="submission" date="2020-05" db="EMBL/GenBank/DDBJ databases">
        <authorList>
            <person name="Chiriac C."/>
            <person name="Salcher M."/>
            <person name="Ghai R."/>
            <person name="Kavagutti S V."/>
        </authorList>
    </citation>
    <scope>NUCLEOTIDE SEQUENCE</scope>
</reference>
<name>A0A6J6GRX6_9ZZZZ</name>
<dbReference type="Pfam" id="PF00578">
    <property type="entry name" value="AhpC-TSA"/>
    <property type="match status" value="1"/>
</dbReference>
<dbReference type="PANTHER" id="PTHR42801">
    <property type="entry name" value="THIOREDOXIN-DEPENDENT PEROXIDE REDUCTASE"/>
    <property type="match status" value="1"/>
</dbReference>
<evidence type="ECO:0000256" key="5">
    <source>
        <dbReference type="ARBA" id="ARBA00023002"/>
    </source>
</evidence>
<dbReference type="Gene3D" id="3.40.30.10">
    <property type="entry name" value="Glutaredoxin"/>
    <property type="match status" value="1"/>
</dbReference>
<evidence type="ECO:0000256" key="6">
    <source>
        <dbReference type="ARBA" id="ARBA00023157"/>
    </source>
</evidence>
<dbReference type="GO" id="GO:0034599">
    <property type="term" value="P:cellular response to oxidative stress"/>
    <property type="evidence" value="ECO:0007669"/>
    <property type="project" value="TreeGrafter"/>
</dbReference>
<evidence type="ECO:0000256" key="9">
    <source>
        <dbReference type="ARBA" id="ARBA00038489"/>
    </source>
</evidence>
<evidence type="ECO:0000256" key="8">
    <source>
        <dbReference type="ARBA" id="ARBA00032824"/>
    </source>
</evidence>
<evidence type="ECO:0000313" key="12">
    <source>
        <dbReference type="EMBL" id="CAB4603040.1"/>
    </source>
</evidence>
<sequence length="158" mass="17163">MSSNKTSIEVGSQAPDFSLPGTGDKNYSLSQFRGVTVVLVFYPGDSTLVCTKQLCSYNNDLAQFEKVGAQVLAISHQNMDSHDKFADEHHFGFPLLSDPDKKVLSEYGVVGFAGLPRRSVFVIDPNGVVKYVHRALAGVTYRPVKELIEAIANAQAGI</sequence>
<keyword evidence="3" id="KW-0575">Peroxidase</keyword>
<evidence type="ECO:0000256" key="3">
    <source>
        <dbReference type="ARBA" id="ARBA00022559"/>
    </source>
</evidence>
<dbReference type="InterPro" id="IPR050924">
    <property type="entry name" value="Peroxiredoxin_BCP/PrxQ"/>
</dbReference>
<comment type="subunit">
    <text evidence="1">Monomer.</text>
</comment>
<evidence type="ECO:0000256" key="4">
    <source>
        <dbReference type="ARBA" id="ARBA00022862"/>
    </source>
</evidence>
<dbReference type="AlphaFoldDB" id="A0A6J6GRX6"/>
<dbReference type="PIRSF" id="PIRSF000239">
    <property type="entry name" value="AHPC"/>
    <property type="match status" value="1"/>
</dbReference>
<keyword evidence="4" id="KW-0049">Antioxidant</keyword>
<dbReference type="GO" id="GO:0005737">
    <property type="term" value="C:cytoplasm"/>
    <property type="evidence" value="ECO:0007669"/>
    <property type="project" value="TreeGrafter"/>
</dbReference>
<dbReference type="GO" id="GO:0008379">
    <property type="term" value="F:thioredoxin peroxidase activity"/>
    <property type="evidence" value="ECO:0007669"/>
    <property type="project" value="TreeGrafter"/>
</dbReference>
<evidence type="ECO:0000259" key="11">
    <source>
        <dbReference type="PROSITE" id="PS51352"/>
    </source>
</evidence>
<evidence type="ECO:0000256" key="1">
    <source>
        <dbReference type="ARBA" id="ARBA00011245"/>
    </source>
</evidence>
<dbReference type="PROSITE" id="PS51352">
    <property type="entry name" value="THIOREDOXIN_2"/>
    <property type="match status" value="1"/>
</dbReference>
<dbReference type="PANTHER" id="PTHR42801:SF4">
    <property type="entry name" value="AHPC_TSA FAMILY PROTEIN"/>
    <property type="match status" value="1"/>
</dbReference>
<dbReference type="SUPFAM" id="SSF52833">
    <property type="entry name" value="Thioredoxin-like"/>
    <property type="match status" value="1"/>
</dbReference>